<dbReference type="PANTHER" id="PTHR42943">
    <property type="entry name" value="GLUTATHIONE S-TRANSFERASE KAPPA"/>
    <property type="match status" value="1"/>
</dbReference>
<feature type="active site" description="Nucleophile" evidence="2">
    <location>
        <position position="19"/>
    </location>
</feature>
<comment type="similarity">
    <text evidence="1">Belongs to the GST superfamily. NadH family.</text>
</comment>
<dbReference type="PIRSF" id="PIRSF006386">
    <property type="entry name" value="HCCAis_GSTk"/>
    <property type="match status" value="1"/>
</dbReference>
<organism evidence="4 5">
    <name type="scientific">Cupriavidus gilardii J11</name>
    <dbReference type="NCBI Taxonomy" id="936133"/>
    <lineage>
        <taxon>Bacteria</taxon>
        <taxon>Pseudomonadati</taxon>
        <taxon>Pseudomonadota</taxon>
        <taxon>Betaproteobacteria</taxon>
        <taxon>Burkholderiales</taxon>
        <taxon>Burkholderiaceae</taxon>
        <taxon>Cupriavidus</taxon>
    </lineage>
</organism>
<dbReference type="Pfam" id="PF01323">
    <property type="entry name" value="DSBA"/>
    <property type="match status" value="1"/>
</dbReference>
<dbReference type="AlphaFoldDB" id="A0A562BAK0"/>
<evidence type="ECO:0000313" key="4">
    <source>
        <dbReference type="EMBL" id="TWG82235.1"/>
    </source>
</evidence>
<dbReference type="EC" id="5.99.1.4" evidence="1"/>
<evidence type="ECO:0000256" key="2">
    <source>
        <dbReference type="PIRSR" id="PIRSR006386-1"/>
    </source>
</evidence>
<accession>A0A562BAK0</accession>
<evidence type="ECO:0000256" key="1">
    <source>
        <dbReference type="PIRNR" id="PIRNR006386"/>
    </source>
</evidence>
<name>A0A562BAK0_9BURK</name>
<dbReference type="InterPro" id="IPR036249">
    <property type="entry name" value="Thioredoxin-like_sf"/>
</dbReference>
<dbReference type="Gene3D" id="3.40.30.10">
    <property type="entry name" value="Glutaredoxin"/>
    <property type="match status" value="1"/>
</dbReference>
<reference evidence="4 5" key="1">
    <citation type="submission" date="2019-07" db="EMBL/GenBank/DDBJ databases">
        <title>Genome sequencing of lignin-degrading bacterial isolates.</title>
        <authorList>
            <person name="Gladden J."/>
        </authorList>
    </citation>
    <scope>NUCLEOTIDE SEQUENCE [LARGE SCALE GENOMIC DNA]</scope>
    <source>
        <strain evidence="4 5">J11</strain>
    </source>
</reference>
<dbReference type="GO" id="GO:0004602">
    <property type="term" value="F:glutathione peroxidase activity"/>
    <property type="evidence" value="ECO:0007669"/>
    <property type="project" value="TreeGrafter"/>
</dbReference>
<evidence type="ECO:0000259" key="3">
    <source>
        <dbReference type="Pfam" id="PF01323"/>
    </source>
</evidence>
<gene>
    <name evidence="4" type="ORF">L602_003700000040</name>
</gene>
<dbReference type="EMBL" id="VLJN01000031">
    <property type="protein sequence ID" value="TWG82235.1"/>
    <property type="molecule type" value="Genomic_DNA"/>
</dbReference>
<feature type="domain" description="DSBA-like thioredoxin" evidence="3">
    <location>
        <begin position="10"/>
        <end position="203"/>
    </location>
</feature>
<keyword evidence="1 4" id="KW-0413">Isomerase</keyword>
<dbReference type="InterPro" id="IPR014440">
    <property type="entry name" value="HCCAis_GSTk"/>
</dbReference>
<sequence length="223" mass="24681">MTAPTSNTDTIDFYFDFSSPYGYFASTRIEALAARHGRTVAWHPILLGVVFRITGMSPLPEVPLKGDYSWRDFERTARHHGIPYRRPSRFPLPTTHAARAMLWLREQSGEALAIRFAHATYAAFFVDDVDISDLEAVVAIAASLGVDRDAFIAGVTGADIKASLKREVDAAVERGVFGSPFMIADGEPFWGFDRFDQLEAHLQSGMPAASGMPRMEHKENQSA</sequence>
<dbReference type="InterPro" id="IPR051924">
    <property type="entry name" value="GST_Kappa/NadH"/>
</dbReference>
<dbReference type="GO" id="GO:1901170">
    <property type="term" value="P:naphthalene catabolic process"/>
    <property type="evidence" value="ECO:0007669"/>
    <property type="project" value="InterPro"/>
</dbReference>
<dbReference type="CDD" id="cd03022">
    <property type="entry name" value="DsbA_HCCA_Iso"/>
    <property type="match status" value="1"/>
</dbReference>
<dbReference type="OrthoDB" id="8560325at2"/>
<evidence type="ECO:0000313" key="5">
    <source>
        <dbReference type="Proteomes" id="UP000318141"/>
    </source>
</evidence>
<dbReference type="Proteomes" id="UP000318141">
    <property type="component" value="Unassembled WGS sequence"/>
</dbReference>
<comment type="caution">
    <text evidence="4">The sequence shown here is derived from an EMBL/GenBank/DDBJ whole genome shotgun (WGS) entry which is preliminary data.</text>
</comment>
<dbReference type="SUPFAM" id="SSF52833">
    <property type="entry name" value="Thioredoxin-like"/>
    <property type="match status" value="1"/>
</dbReference>
<proteinExistence type="inferred from homology"/>
<dbReference type="GO" id="GO:0006749">
    <property type="term" value="P:glutathione metabolic process"/>
    <property type="evidence" value="ECO:0007669"/>
    <property type="project" value="TreeGrafter"/>
</dbReference>
<dbReference type="PANTHER" id="PTHR42943:SF2">
    <property type="entry name" value="GLUTATHIONE S-TRANSFERASE KAPPA 1"/>
    <property type="match status" value="1"/>
</dbReference>
<protein>
    <recommendedName>
        <fullName evidence="1">2-hydroxychromene-2-carboxylate isomerase</fullName>
        <ecNumber evidence="1">5.99.1.4</ecNumber>
    </recommendedName>
</protein>
<dbReference type="GO" id="GO:0018845">
    <property type="term" value="F:2-hydroxychromene-2-carboxylate isomerase activity"/>
    <property type="evidence" value="ECO:0007669"/>
    <property type="project" value="UniProtKB-UniRule"/>
</dbReference>
<dbReference type="InterPro" id="IPR044087">
    <property type="entry name" value="NahD-like"/>
</dbReference>
<keyword evidence="5" id="KW-1185">Reference proteome</keyword>
<dbReference type="InterPro" id="IPR001853">
    <property type="entry name" value="DSBA-like_thioredoxin_dom"/>
</dbReference>
<comment type="catalytic activity">
    <reaction evidence="1">
        <text>2-hydroxychromene-2-carboxylate = (3E)-4-(2-hydroxyphenyl)-2-oxobut-3-enoate</text>
        <dbReference type="Rhea" id="RHEA:27401"/>
        <dbReference type="ChEBI" id="CHEBI:59350"/>
        <dbReference type="ChEBI" id="CHEBI:59353"/>
        <dbReference type="EC" id="5.99.1.4"/>
    </reaction>
</comment>
<dbReference type="GO" id="GO:0004364">
    <property type="term" value="F:glutathione transferase activity"/>
    <property type="evidence" value="ECO:0007669"/>
    <property type="project" value="TreeGrafter"/>
</dbReference>